<organism evidence="14 15">
    <name type="scientific">Zobellella denitrificans</name>
    <dbReference type="NCBI Taxonomy" id="347534"/>
    <lineage>
        <taxon>Bacteria</taxon>
        <taxon>Pseudomonadati</taxon>
        <taxon>Pseudomonadota</taxon>
        <taxon>Gammaproteobacteria</taxon>
        <taxon>Aeromonadales</taxon>
        <taxon>Aeromonadaceae</taxon>
        <taxon>Zobellella</taxon>
    </lineage>
</organism>
<proteinExistence type="inferred from homology"/>
<feature type="transmembrane region" description="Helical" evidence="10">
    <location>
        <begin position="197"/>
        <end position="216"/>
    </location>
</feature>
<sequence length="724" mass="79708">MKKLILLLVLLTLALLFFALGGHEWLTLEALKRHQAEFAALRGQAPWLTAAGFFLLYVLVAALSLPGAAIMTLAAGALFGLWQGLVLVSFASSLGATLAMLVARFLLRDQVQQRFGDRLKAVNDGIARDGAFYLFTLRLVPVFPFFLINLLMGLTPFPARRFYWVSQLGMLPGTLVYVNAGTQLAALDSLGGILSPALWLSFALLGIFPLLARSLVRLIQRRRVYKGWQKTRQFDRNLIVIGAGAAGLVSAYIAATVRARVTLIEAGKMGGDCLNTGCVPSKALIRSARLAHQMRHADRYGLCATQPEFSFKRVMARVQEIIKKVAPHDSVERYTALGVEVLQGHGRLLDPWTVEVSLNDGGRRRLSARSVIIAAGAEPLVPELPGLEEVGYLTSDTLWQALAERDSPPRRLLVLGGGPIGCELAQALARLGSEVTLMQRNPRLMPKEDQEVSDLVKESLTQDGIAVLTGHQPLRLEQDDQGKRLIARHHDREVALPFDDLLIALGRRPRLTGYGLEQLGIDTERKLETNDYLETLYPNIYAAGDVAGGYQFTHTAAHMAWYASVNALFGQFKRFKVDYSVIPWCTFVDPEVARVGLSEAEARDRGIACEVTRFGLDDLDRAIADGADHGFIKVLTVPGKDRILGVTIVGEHAGELLAEYVLAMRHHLGLNKLLATIHIYPTLSEANKYAAGEWKKAHAPQRLLAWLARYHGWRRGGKQPQGPL</sequence>
<protein>
    <submittedName>
        <fullName evidence="14">Pyridine nucleotide-disulfide oxidoreductase</fullName>
    </submittedName>
</protein>
<dbReference type="SUPFAM" id="SSF55424">
    <property type="entry name" value="FAD/NAD-linked reductases, dimerisation (C-terminal) domain"/>
    <property type="match status" value="1"/>
</dbReference>
<dbReference type="AlphaFoldDB" id="A0A291HNV4"/>
<evidence type="ECO:0000256" key="10">
    <source>
        <dbReference type="SAM" id="Phobius"/>
    </source>
</evidence>
<feature type="transmembrane region" description="Helical" evidence="10">
    <location>
        <begin position="163"/>
        <end position="185"/>
    </location>
</feature>
<keyword evidence="8 9" id="KW-0676">Redox-active center</keyword>
<keyword evidence="6 9" id="KW-0560">Oxidoreductase</keyword>
<dbReference type="InterPro" id="IPR036188">
    <property type="entry name" value="FAD/NAD-bd_sf"/>
</dbReference>
<feature type="transmembrane region" description="Helical" evidence="10">
    <location>
        <begin position="131"/>
        <end position="151"/>
    </location>
</feature>
<accession>A0A291HNV4</accession>
<comment type="similarity">
    <text evidence="2 9">Belongs to the class-I pyridine nucleotide-disulfide oxidoreductase family.</text>
</comment>
<evidence type="ECO:0000256" key="6">
    <source>
        <dbReference type="ARBA" id="ARBA00023002"/>
    </source>
</evidence>
<dbReference type="GO" id="GO:0003955">
    <property type="term" value="F:NAD(P)H dehydrogenase (quinone) activity"/>
    <property type="evidence" value="ECO:0007669"/>
    <property type="project" value="TreeGrafter"/>
</dbReference>
<evidence type="ECO:0000313" key="15">
    <source>
        <dbReference type="Proteomes" id="UP000217763"/>
    </source>
</evidence>
<evidence type="ECO:0000256" key="1">
    <source>
        <dbReference type="ARBA" id="ARBA00001974"/>
    </source>
</evidence>
<dbReference type="PANTHER" id="PTHR43014">
    <property type="entry name" value="MERCURIC REDUCTASE"/>
    <property type="match status" value="1"/>
</dbReference>
<keyword evidence="10" id="KW-0812">Transmembrane</keyword>
<reference evidence="15" key="1">
    <citation type="submission" date="2015-09" db="EMBL/GenBank/DDBJ databases">
        <authorList>
            <person name="Shao Z."/>
            <person name="Wang L."/>
        </authorList>
    </citation>
    <scope>NUCLEOTIDE SEQUENCE [LARGE SCALE GENOMIC DNA]</scope>
    <source>
        <strain evidence="15">F13-1</strain>
    </source>
</reference>
<dbReference type="Pfam" id="PF09335">
    <property type="entry name" value="VTT_dom"/>
    <property type="match status" value="1"/>
</dbReference>
<keyword evidence="10" id="KW-0472">Membrane</keyword>
<comment type="cofactor">
    <cofactor evidence="1">
        <name>FAD</name>
        <dbReference type="ChEBI" id="CHEBI:57692"/>
    </cofactor>
</comment>
<name>A0A291HNV4_9GAMM</name>
<dbReference type="GO" id="GO:0016668">
    <property type="term" value="F:oxidoreductase activity, acting on a sulfur group of donors, NAD(P) as acceptor"/>
    <property type="evidence" value="ECO:0007669"/>
    <property type="project" value="InterPro"/>
</dbReference>
<dbReference type="Proteomes" id="UP000217763">
    <property type="component" value="Chromosome"/>
</dbReference>
<evidence type="ECO:0000256" key="4">
    <source>
        <dbReference type="ARBA" id="ARBA00022827"/>
    </source>
</evidence>
<dbReference type="InterPro" id="IPR016156">
    <property type="entry name" value="FAD/NAD-linked_Rdtase_dimer_sf"/>
</dbReference>
<dbReference type="FunFam" id="3.30.390.30:FF:000001">
    <property type="entry name" value="Dihydrolipoyl dehydrogenase"/>
    <property type="match status" value="1"/>
</dbReference>
<evidence type="ECO:0000259" key="12">
    <source>
        <dbReference type="Pfam" id="PF07992"/>
    </source>
</evidence>
<feature type="transmembrane region" description="Helical" evidence="10">
    <location>
        <begin position="85"/>
        <end position="107"/>
    </location>
</feature>
<dbReference type="Gene3D" id="3.50.50.60">
    <property type="entry name" value="FAD/NAD(P)-binding domain"/>
    <property type="match status" value="2"/>
</dbReference>
<dbReference type="PROSITE" id="PS00076">
    <property type="entry name" value="PYRIDINE_REDOX_1"/>
    <property type="match status" value="1"/>
</dbReference>
<evidence type="ECO:0000256" key="3">
    <source>
        <dbReference type="ARBA" id="ARBA00022630"/>
    </source>
</evidence>
<evidence type="ECO:0000256" key="7">
    <source>
        <dbReference type="ARBA" id="ARBA00023157"/>
    </source>
</evidence>
<dbReference type="InterPro" id="IPR032816">
    <property type="entry name" value="VTT_dom"/>
</dbReference>
<keyword evidence="5" id="KW-0521">NADP</keyword>
<feature type="transmembrane region" description="Helical" evidence="10">
    <location>
        <begin position="237"/>
        <end position="255"/>
    </location>
</feature>
<dbReference type="PRINTS" id="PR00411">
    <property type="entry name" value="PNDRDTASEI"/>
</dbReference>
<dbReference type="GO" id="GO:0005886">
    <property type="term" value="C:plasma membrane"/>
    <property type="evidence" value="ECO:0007669"/>
    <property type="project" value="UniProtKB-ARBA"/>
</dbReference>
<keyword evidence="4 9" id="KW-0274">FAD</keyword>
<dbReference type="PRINTS" id="PR00368">
    <property type="entry name" value="FADPNR"/>
</dbReference>
<dbReference type="RefSeq" id="WP_096779004.1">
    <property type="nucleotide sequence ID" value="NZ_CP012621.1"/>
</dbReference>
<feature type="domain" description="Pyridine nucleotide-disulphide oxidoreductase dimerisation" evidence="11">
    <location>
        <begin position="582"/>
        <end position="690"/>
    </location>
</feature>
<evidence type="ECO:0000256" key="2">
    <source>
        <dbReference type="ARBA" id="ARBA00007532"/>
    </source>
</evidence>
<feature type="domain" description="FAD/NAD(P)-binding" evidence="12">
    <location>
        <begin position="237"/>
        <end position="560"/>
    </location>
</feature>
<dbReference type="KEGG" id="zdf:AN401_07670"/>
<dbReference type="Gene3D" id="3.30.390.30">
    <property type="match status" value="1"/>
</dbReference>
<evidence type="ECO:0000256" key="9">
    <source>
        <dbReference type="RuleBase" id="RU003691"/>
    </source>
</evidence>
<dbReference type="InterPro" id="IPR023753">
    <property type="entry name" value="FAD/NAD-binding_dom"/>
</dbReference>
<feature type="transmembrane region" description="Helical" evidence="10">
    <location>
        <begin position="45"/>
        <end position="78"/>
    </location>
</feature>
<evidence type="ECO:0000259" key="11">
    <source>
        <dbReference type="Pfam" id="PF02852"/>
    </source>
</evidence>
<evidence type="ECO:0000256" key="8">
    <source>
        <dbReference type="ARBA" id="ARBA00023284"/>
    </source>
</evidence>
<dbReference type="PANTHER" id="PTHR43014:SF2">
    <property type="entry name" value="MERCURIC REDUCTASE"/>
    <property type="match status" value="1"/>
</dbReference>
<evidence type="ECO:0000256" key="5">
    <source>
        <dbReference type="ARBA" id="ARBA00022857"/>
    </source>
</evidence>
<gene>
    <name evidence="14" type="ORF">AN401_07670</name>
</gene>
<feature type="domain" description="VTT" evidence="13">
    <location>
        <begin position="69"/>
        <end position="182"/>
    </location>
</feature>
<dbReference type="Pfam" id="PF02852">
    <property type="entry name" value="Pyr_redox_dim"/>
    <property type="match status" value="1"/>
</dbReference>
<dbReference type="SUPFAM" id="SSF51905">
    <property type="entry name" value="FAD/NAD(P)-binding domain"/>
    <property type="match status" value="1"/>
</dbReference>
<evidence type="ECO:0000313" key="14">
    <source>
        <dbReference type="EMBL" id="ATG73751.1"/>
    </source>
</evidence>
<dbReference type="InterPro" id="IPR004099">
    <property type="entry name" value="Pyr_nucl-diS_OxRdtase_dimer"/>
</dbReference>
<keyword evidence="10" id="KW-1133">Transmembrane helix</keyword>
<keyword evidence="15" id="KW-1185">Reference proteome</keyword>
<dbReference type="GO" id="GO:0050660">
    <property type="term" value="F:flavin adenine dinucleotide binding"/>
    <property type="evidence" value="ECO:0007669"/>
    <property type="project" value="TreeGrafter"/>
</dbReference>
<evidence type="ECO:0000259" key="13">
    <source>
        <dbReference type="Pfam" id="PF09335"/>
    </source>
</evidence>
<dbReference type="Pfam" id="PF07992">
    <property type="entry name" value="Pyr_redox_2"/>
    <property type="match status" value="1"/>
</dbReference>
<dbReference type="InterPro" id="IPR012999">
    <property type="entry name" value="Pyr_OxRdtase_I_AS"/>
</dbReference>
<keyword evidence="7" id="KW-1015">Disulfide bond</keyword>
<keyword evidence="3 9" id="KW-0285">Flavoprotein</keyword>
<dbReference type="EMBL" id="CP012621">
    <property type="protein sequence ID" value="ATG73751.1"/>
    <property type="molecule type" value="Genomic_DNA"/>
</dbReference>